<dbReference type="EMBL" id="FUKO01000034">
    <property type="protein sequence ID" value="SJN44731.1"/>
    <property type="molecule type" value="Genomic_DNA"/>
</dbReference>
<keyword evidence="2" id="KW-1185">Reference proteome</keyword>
<organism evidence="1 2">
    <name type="scientific">Microbacterium esteraromaticum</name>
    <dbReference type="NCBI Taxonomy" id="57043"/>
    <lineage>
        <taxon>Bacteria</taxon>
        <taxon>Bacillati</taxon>
        <taxon>Actinomycetota</taxon>
        <taxon>Actinomycetes</taxon>
        <taxon>Micrococcales</taxon>
        <taxon>Microbacteriaceae</taxon>
        <taxon>Microbacterium</taxon>
    </lineage>
</organism>
<name>A0A1R4KK56_9MICO</name>
<dbReference type="Proteomes" id="UP000196320">
    <property type="component" value="Unassembled WGS sequence"/>
</dbReference>
<dbReference type="AlphaFoldDB" id="A0A1R4KK56"/>
<evidence type="ECO:0000313" key="2">
    <source>
        <dbReference type="Proteomes" id="UP000196320"/>
    </source>
</evidence>
<evidence type="ECO:0000313" key="1">
    <source>
        <dbReference type="EMBL" id="SJN44731.1"/>
    </source>
</evidence>
<sequence length="160" mass="17225">MPRILPTSNPETFARRVAAALFTWDTGAGLMPLDYTSAILDVGDPSGTEQAGLAADIATYLPSREAWVQLRQYATTQYLTIDNIAVPDAWSEAVAQAQPGQLPPGAIAYTIDGVRHRDGIWNDVPQVLTAPVAFTVFLACPPDGDPCYLLRLSQLGSPLR</sequence>
<accession>A0A1R4KK56</accession>
<reference evidence="1 2" key="1">
    <citation type="submission" date="2017-02" db="EMBL/GenBank/DDBJ databases">
        <authorList>
            <person name="Peterson S.W."/>
        </authorList>
    </citation>
    <scope>NUCLEOTIDE SEQUENCE [LARGE SCALE GENOMIC DNA]</scope>
    <source>
        <strain evidence="1 2">B Mb 05.01</strain>
    </source>
</reference>
<gene>
    <name evidence="1" type="ORF">FM104_13550</name>
</gene>
<proteinExistence type="predicted"/>
<protein>
    <submittedName>
        <fullName evidence="1">Uncharacterized protein</fullName>
    </submittedName>
</protein>